<evidence type="ECO:0000313" key="8">
    <source>
        <dbReference type="Proteomes" id="UP001178322"/>
    </source>
</evidence>
<feature type="domain" description="D-isomer specific 2-hydroxyacid dehydrogenase catalytic" evidence="5">
    <location>
        <begin position="5"/>
        <end position="317"/>
    </location>
</feature>
<dbReference type="PANTHER" id="PTHR43761">
    <property type="entry name" value="D-ISOMER SPECIFIC 2-HYDROXYACID DEHYDROGENASE FAMILY PROTEIN (AFU_ORTHOLOGUE AFUA_1G13630)"/>
    <property type="match status" value="1"/>
</dbReference>
<dbReference type="CDD" id="cd12173">
    <property type="entry name" value="PGDH_4"/>
    <property type="match status" value="1"/>
</dbReference>
<proteinExistence type="inferred from homology"/>
<dbReference type="GO" id="GO:0016616">
    <property type="term" value="F:oxidoreductase activity, acting on the CH-OH group of donors, NAD or NADP as acceptor"/>
    <property type="evidence" value="ECO:0007669"/>
    <property type="project" value="InterPro"/>
</dbReference>
<dbReference type="Pfam" id="PF02826">
    <property type="entry name" value="2-Hacid_dh_C"/>
    <property type="match status" value="1"/>
</dbReference>
<dbReference type="Proteomes" id="UP001178322">
    <property type="component" value="Chromosome"/>
</dbReference>
<dbReference type="SUPFAM" id="SSF51735">
    <property type="entry name" value="NAD(P)-binding Rossmann-fold domains"/>
    <property type="match status" value="1"/>
</dbReference>
<dbReference type="SUPFAM" id="SSF52283">
    <property type="entry name" value="Formate/glycerate dehydrogenase catalytic domain-like"/>
    <property type="match status" value="1"/>
</dbReference>
<dbReference type="Pfam" id="PF00389">
    <property type="entry name" value="2-Hacid_dh"/>
    <property type="match status" value="1"/>
</dbReference>
<accession>A0AAX3WXP8</accession>
<reference evidence="7" key="1">
    <citation type="submission" date="2023-05" db="EMBL/GenBank/DDBJ databases">
        <title>Comparative genomics of Bacillaceae isolates and their secondary metabolite potential.</title>
        <authorList>
            <person name="Song L."/>
            <person name="Nielsen L.J."/>
            <person name="Mohite O."/>
            <person name="Xu X."/>
            <person name="Weber T."/>
            <person name="Kovacs A.T."/>
        </authorList>
    </citation>
    <scope>NUCLEOTIDE SEQUENCE</scope>
    <source>
        <strain evidence="7">LY1</strain>
    </source>
</reference>
<evidence type="ECO:0000259" key="6">
    <source>
        <dbReference type="Pfam" id="PF02826"/>
    </source>
</evidence>
<organism evidence="7 8">
    <name type="scientific">Lysinibacillus pakistanensis</name>
    <dbReference type="NCBI Taxonomy" id="759811"/>
    <lineage>
        <taxon>Bacteria</taxon>
        <taxon>Bacillati</taxon>
        <taxon>Bacillota</taxon>
        <taxon>Bacilli</taxon>
        <taxon>Bacillales</taxon>
        <taxon>Bacillaceae</taxon>
        <taxon>Lysinibacillus</taxon>
    </lineage>
</organism>
<dbReference type="AlphaFoldDB" id="A0AAX3WXP8"/>
<gene>
    <name evidence="7" type="ORF">QNH24_01245</name>
</gene>
<dbReference type="InterPro" id="IPR029753">
    <property type="entry name" value="D-isomer_DH_CS"/>
</dbReference>
<dbReference type="PROSITE" id="PS00671">
    <property type="entry name" value="D_2_HYDROXYACID_DH_3"/>
    <property type="match status" value="1"/>
</dbReference>
<dbReference type="GO" id="GO:0051287">
    <property type="term" value="F:NAD binding"/>
    <property type="evidence" value="ECO:0007669"/>
    <property type="project" value="InterPro"/>
</dbReference>
<dbReference type="InterPro" id="IPR050418">
    <property type="entry name" value="D-iso_2-hydroxyacid_DH_PdxB"/>
</dbReference>
<protein>
    <submittedName>
        <fullName evidence="7">Hydroxyacid dehydrogenase</fullName>
    </submittedName>
</protein>
<evidence type="ECO:0000256" key="1">
    <source>
        <dbReference type="ARBA" id="ARBA00005854"/>
    </source>
</evidence>
<dbReference type="InterPro" id="IPR006139">
    <property type="entry name" value="D-isomer_2_OHA_DH_cat_dom"/>
</dbReference>
<evidence type="ECO:0000256" key="4">
    <source>
        <dbReference type="RuleBase" id="RU003719"/>
    </source>
</evidence>
<evidence type="ECO:0000256" key="2">
    <source>
        <dbReference type="ARBA" id="ARBA00023002"/>
    </source>
</evidence>
<dbReference type="InterPro" id="IPR006140">
    <property type="entry name" value="D-isomer_DH_NAD-bd"/>
</dbReference>
<evidence type="ECO:0000259" key="5">
    <source>
        <dbReference type="Pfam" id="PF00389"/>
    </source>
</evidence>
<sequence length="328" mass="36016">MTKTVLLIEPTIRPNGVEYLTNHFNVVLAPNGSEANIIAFINKHQARAVIVRTEKITRNILESCPSLEVVGMHGVGLDNIDVPSATENGVVVLNAPSSNYTSVAEHAMMSILALSRSLNISDSKVRNNEWHYRESYFPMEVNGKTLLIVGMGRVGQDLAKKARAFNMNVLGFDPFVTESEMQLHGVVKIDDLNMCLPICDFISLHAPLTKNTYHLFSAKQFELMKDSAFVINLGRGSLINEQALYSALVTKKIAGAALDVLEQEPPNSDNPLFTLENVIFTPHFGGDTLEAKDRCSESITHEVGVVLNGKISRNVVNPQVLGNAKAYK</sequence>
<dbReference type="RefSeq" id="WP_283870389.1">
    <property type="nucleotide sequence ID" value="NZ_CP126101.1"/>
</dbReference>
<comment type="similarity">
    <text evidence="1 4">Belongs to the D-isomer specific 2-hydroxyacid dehydrogenase family.</text>
</comment>
<evidence type="ECO:0000256" key="3">
    <source>
        <dbReference type="ARBA" id="ARBA00023027"/>
    </source>
</evidence>
<dbReference type="FunFam" id="3.40.50.720:FF:000203">
    <property type="entry name" value="D-3-phosphoglycerate dehydrogenase (SerA)"/>
    <property type="match status" value="1"/>
</dbReference>
<dbReference type="PANTHER" id="PTHR43761:SF1">
    <property type="entry name" value="D-ISOMER SPECIFIC 2-HYDROXYACID DEHYDROGENASE CATALYTIC DOMAIN-CONTAINING PROTEIN-RELATED"/>
    <property type="match status" value="1"/>
</dbReference>
<keyword evidence="2 4" id="KW-0560">Oxidoreductase</keyword>
<evidence type="ECO:0000313" key="7">
    <source>
        <dbReference type="EMBL" id="WHY51897.1"/>
    </source>
</evidence>
<dbReference type="InterPro" id="IPR036291">
    <property type="entry name" value="NAD(P)-bd_dom_sf"/>
</dbReference>
<dbReference type="Gene3D" id="3.40.50.720">
    <property type="entry name" value="NAD(P)-binding Rossmann-like Domain"/>
    <property type="match status" value="2"/>
</dbReference>
<keyword evidence="3" id="KW-0520">NAD</keyword>
<name>A0AAX3WXP8_9BACI</name>
<dbReference type="EMBL" id="CP126101">
    <property type="protein sequence ID" value="WHY51897.1"/>
    <property type="molecule type" value="Genomic_DNA"/>
</dbReference>
<feature type="domain" description="D-isomer specific 2-hydroxyacid dehydrogenase NAD-binding" evidence="6">
    <location>
        <begin position="108"/>
        <end position="285"/>
    </location>
</feature>